<sequence>MYYTNQGRFGRGPKFGFFRICSPWHPLRWWLPDFLKNVSTDGMNNFCDIVRNENLTKAETEQQLNQWSREQGDEVSKTQELIANISKFIDDQEKILRDTSLTSRQEKEQVTAVKLSHRTDLQPRGPFEQNESSGRNGPPGRTGLGRHRDDQKAEEIIVKIWH</sequence>
<dbReference type="AlphaFoldDB" id="A0A915CBJ1"/>
<dbReference type="Proteomes" id="UP000887569">
    <property type="component" value="Unplaced"/>
</dbReference>
<feature type="region of interest" description="Disordered" evidence="1">
    <location>
        <begin position="108"/>
        <end position="153"/>
    </location>
</feature>
<keyword evidence="2" id="KW-1185">Reference proteome</keyword>
<dbReference type="PANTHER" id="PTHR21593">
    <property type="entry name" value="PRION-LIKE- Q/N-RICH -DOMAIN-BEARING PROTEIN PROTEIN"/>
    <property type="match status" value="1"/>
</dbReference>
<protein>
    <submittedName>
        <fullName evidence="3">SXP/RAL-2 family protein Ani s 5-like cation-binding domain-containing protein</fullName>
    </submittedName>
</protein>
<organism evidence="2 3">
    <name type="scientific">Parascaris univalens</name>
    <name type="common">Nematode worm</name>
    <dbReference type="NCBI Taxonomy" id="6257"/>
    <lineage>
        <taxon>Eukaryota</taxon>
        <taxon>Metazoa</taxon>
        <taxon>Ecdysozoa</taxon>
        <taxon>Nematoda</taxon>
        <taxon>Chromadorea</taxon>
        <taxon>Rhabditida</taxon>
        <taxon>Spirurina</taxon>
        <taxon>Ascaridomorpha</taxon>
        <taxon>Ascaridoidea</taxon>
        <taxon>Ascarididae</taxon>
        <taxon>Parascaris</taxon>
    </lineage>
</organism>
<evidence type="ECO:0000313" key="3">
    <source>
        <dbReference type="WBParaSite" id="PgR120_g016_t01"/>
    </source>
</evidence>
<proteinExistence type="predicted"/>
<dbReference type="InterPro" id="IPR052823">
    <property type="entry name" value="SXP/RAL-2_related"/>
</dbReference>
<name>A0A915CBJ1_PARUN</name>
<reference evidence="3" key="1">
    <citation type="submission" date="2022-11" db="UniProtKB">
        <authorList>
            <consortium name="WormBaseParasite"/>
        </authorList>
    </citation>
    <scope>IDENTIFICATION</scope>
</reference>
<evidence type="ECO:0000313" key="2">
    <source>
        <dbReference type="Proteomes" id="UP000887569"/>
    </source>
</evidence>
<dbReference type="WBParaSite" id="PgR120_g016_t01">
    <property type="protein sequence ID" value="PgR120_g016_t01"/>
    <property type="gene ID" value="PgR120_g016"/>
</dbReference>
<dbReference type="PANTHER" id="PTHR21593:SF36">
    <property type="entry name" value="DUF148 DOMAIN-CONTAINING PROTEIN-RELATED"/>
    <property type="match status" value="1"/>
</dbReference>
<accession>A0A915CBJ1</accession>
<evidence type="ECO:0000256" key="1">
    <source>
        <dbReference type="SAM" id="MobiDB-lite"/>
    </source>
</evidence>